<gene>
    <name evidence="1" type="ORF">HZS81_08995</name>
</gene>
<dbReference type="AlphaFoldDB" id="A0A7Z0LKZ8"/>
<dbReference type="Proteomes" id="UP000586119">
    <property type="component" value="Unassembled WGS sequence"/>
</dbReference>
<reference evidence="1 2" key="1">
    <citation type="journal article" date="2015" name="Int. J. Syst. Evol. Microbiol.">
        <title>Halomonas salicampi sp. nov., a halotolerant and alkalitolerant bacterium isolated from a saltern soil.</title>
        <authorList>
            <person name="Lee J.C."/>
            <person name="Kim Y.S."/>
            <person name="Yun B.S."/>
            <person name="Whang K.S."/>
        </authorList>
    </citation>
    <scope>NUCLEOTIDE SEQUENCE [LARGE SCALE GENOMIC DNA]</scope>
    <source>
        <strain evidence="1 2">BH103</strain>
    </source>
</reference>
<dbReference type="RefSeq" id="WP_179930216.1">
    <property type="nucleotide sequence ID" value="NZ_JACCDF010000006.1"/>
</dbReference>
<organism evidence="1 2">
    <name type="scientific">Vreelandella salicampi</name>
    <dbReference type="NCBI Taxonomy" id="1449798"/>
    <lineage>
        <taxon>Bacteria</taxon>
        <taxon>Pseudomonadati</taxon>
        <taxon>Pseudomonadota</taxon>
        <taxon>Gammaproteobacteria</taxon>
        <taxon>Oceanospirillales</taxon>
        <taxon>Halomonadaceae</taxon>
        <taxon>Vreelandella</taxon>
    </lineage>
</organism>
<name>A0A7Z0LKZ8_9GAMM</name>
<evidence type="ECO:0000313" key="1">
    <source>
        <dbReference type="EMBL" id="NYS60896.1"/>
    </source>
</evidence>
<protein>
    <submittedName>
        <fullName evidence="1">Uncharacterized protein</fullName>
    </submittedName>
</protein>
<proteinExistence type="predicted"/>
<keyword evidence="2" id="KW-1185">Reference proteome</keyword>
<comment type="caution">
    <text evidence="1">The sequence shown here is derived from an EMBL/GenBank/DDBJ whole genome shotgun (WGS) entry which is preliminary data.</text>
</comment>
<evidence type="ECO:0000313" key="2">
    <source>
        <dbReference type="Proteomes" id="UP000586119"/>
    </source>
</evidence>
<dbReference type="EMBL" id="JACCDF010000006">
    <property type="protein sequence ID" value="NYS60896.1"/>
    <property type="molecule type" value="Genomic_DNA"/>
</dbReference>
<sequence>MATPSHTTPFEPLSSDSLTPWLSISQPILQWWMEQSVKGVQPLINVQLAWLESVSSAMQMEIEFCQAIAESNEKISHCLLINQSSPKSVQEITDCYQQAMQGLRNAQYDRFNKVTKLSQDFRKVLWEEI</sequence>
<accession>A0A7Z0LKZ8</accession>